<protein>
    <recommendedName>
        <fullName evidence="2">serine O-acetyltransferase</fullName>
        <ecNumber evidence="2">2.3.1.30</ecNumber>
    </recommendedName>
</protein>
<proteinExistence type="inferred from homology"/>
<evidence type="ECO:0000313" key="7">
    <source>
        <dbReference type="EMBL" id="AWI50399.1"/>
    </source>
</evidence>
<dbReference type="AlphaFoldDB" id="A0A2U8FHE5"/>
<gene>
    <name evidence="7" type="ORF">DDU33_02315</name>
</gene>
<dbReference type="SUPFAM" id="SSF51161">
    <property type="entry name" value="Trimeric LpxA-like enzymes"/>
    <property type="match status" value="1"/>
</dbReference>
<dbReference type="GO" id="GO:0009001">
    <property type="term" value="F:serine O-acetyltransferase activity"/>
    <property type="evidence" value="ECO:0007669"/>
    <property type="project" value="UniProtKB-EC"/>
</dbReference>
<dbReference type="Pfam" id="PF00132">
    <property type="entry name" value="Hexapep"/>
    <property type="match status" value="1"/>
</dbReference>
<organism evidence="7 8">
    <name type="scientific">Actinobacillus porcitonsillarum</name>
    <dbReference type="NCBI Taxonomy" id="189834"/>
    <lineage>
        <taxon>Bacteria</taxon>
        <taxon>Pseudomonadati</taxon>
        <taxon>Pseudomonadota</taxon>
        <taxon>Gammaproteobacteria</taxon>
        <taxon>Pasteurellales</taxon>
        <taxon>Pasteurellaceae</taxon>
        <taxon>Actinobacillus</taxon>
    </lineage>
</organism>
<sequence length="220" mass="24078">MKNLQQELDSILTEILNKITDNAFIKVLSNALDREKLLKDILGDLLAFAQKDPAAKGKPRNILYGYTSYKAILYYRIAHSILLINTDDFSFNEKKYQYALMLSAKGKLLSGAEINPFAKIGARFVLDHGIGTVIGETAEIGDDNYILGGVILGARGISGNPKEARHPKLGNNVQIGSFAKLFGPINIGDNVFIGANCMVTEDIPANHSVLLKSENQIIRS</sequence>
<dbReference type="EMBL" id="CP029206">
    <property type="protein sequence ID" value="AWI50399.1"/>
    <property type="molecule type" value="Genomic_DNA"/>
</dbReference>
<dbReference type="Proteomes" id="UP000244920">
    <property type="component" value="Chromosome"/>
</dbReference>
<dbReference type="Gene3D" id="1.10.3130.10">
    <property type="entry name" value="serine acetyltransferase, domain 1"/>
    <property type="match status" value="1"/>
</dbReference>
<dbReference type="RefSeq" id="WP_108922886.1">
    <property type="nucleotide sequence ID" value="NZ_CP029206.1"/>
</dbReference>
<dbReference type="InterPro" id="IPR011004">
    <property type="entry name" value="Trimer_LpxA-like_sf"/>
</dbReference>
<dbReference type="Gene3D" id="2.160.10.10">
    <property type="entry name" value="Hexapeptide repeat proteins"/>
    <property type="match status" value="1"/>
</dbReference>
<dbReference type="InterPro" id="IPR045304">
    <property type="entry name" value="LbH_SAT"/>
</dbReference>
<evidence type="ECO:0000256" key="6">
    <source>
        <dbReference type="ARBA" id="ARBA00049486"/>
    </source>
</evidence>
<dbReference type="KEGG" id="apor:DDU33_02315"/>
<keyword evidence="8" id="KW-1185">Reference proteome</keyword>
<dbReference type="GO" id="GO:0008652">
    <property type="term" value="P:amino acid biosynthetic process"/>
    <property type="evidence" value="ECO:0007669"/>
    <property type="project" value="UniProtKB-KW"/>
</dbReference>
<comment type="similarity">
    <text evidence="1">Belongs to the transferase hexapeptide repeat family.</text>
</comment>
<accession>A0A2U8FHE5</accession>
<reference evidence="8" key="1">
    <citation type="submission" date="2018-05" db="EMBL/GenBank/DDBJ databases">
        <title>Complete genome sequence of Actinobacillus porcitonsillarum reference strain 9953L55 (CCUG 46996).</title>
        <authorList>
            <person name="Dona V."/>
            <person name="Perreten V."/>
        </authorList>
    </citation>
    <scope>NUCLEOTIDE SEQUENCE [LARGE SCALE GENOMIC DNA]</scope>
    <source>
        <strain evidence="8">9953L55</strain>
    </source>
</reference>
<evidence type="ECO:0000256" key="5">
    <source>
        <dbReference type="ARBA" id="ARBA00023315"/>
    </source>
</evidence>
<evidence type="ECO:0000256" key="1">
    <source>
        <dbReference type="ARBA" id="ARBA00007274"/>
    </source>
</evidence>
<dbReference type="CDD" id="cd03354">
    <property type="entry name" value="LbH_SAT"/>
    <property type="match status" value="1"/>
</dbReference>
<keyword evidence="4 7" id="KW-0808">Transferase</keyword>
<name>A0A2U8FHE5_9PAST</name>
<evidence type="ECO:0000256" key="3">
    <source>
        <dbReference type="ARBA" id="ARBA00022605"/>
    </source>
</evidence>
<evidence type="ECO:0000313" key="8">
    <source>
        <dbReference type="Proteomes" id="UP000244920"/>
    </source>
</evidence>
<dbReference type="PANTHER" id="PTHR42811">
    <property type="entry name" value="SERINE ACETYLTRANSFERASE"/>
    <property type="match status" value="1"/>
</dbReference>
<keyword evidence="5" id="KW-0012">Acyltransferase</keyword>
<dbReference type="EC" id="2.3.1.30" evidence="2"/>
<comment type="catalytic activity">
    <reaction evidence="6">
        <text>L-serine + acetyl-CoA = O-acetyl-L-serine + CoA</text>
        <dbReference type="Rhea" id="RHEA:24560"/>
        <dbReference type="ChEBI" id="CHEBI:33384"/>
        <dbReference type="ChEBI" id="CHEBI:57287"/>
        <dbReference type="ChEBI" id="CHEBI:57288"/>
        <dbReference type="ChEBI" id="CHEBI:58340"/>
        <dbReference type="EC" id="2.3.1.30"/>
    </reaction>
</comment>
<dbReference type="InterPro" id="IPR001451">
    <property type="entry name" value="Hexapep"/>
</dbReference>
<dbReference type="InterPro" id="IPR042122">
    <property type="entry name" value="Ser_AcTrfase_N_sf"/>
</dbReference>
<keyword evidence="3" id="KW-0028">Amino-acid biosynthesis</keyword>
<evidence type="ECO:0000256" key="2">
    <source>
        <dbReference type="ARBA" id="ARBA00013266"/>
    </source>
</evidence>
<evidence type="ECO:0000256" key="4">
    <source>
        <dbReference type="ARBA" id="ARBA00022679"/>
    </source>
</evidence>